<comment type="caution">
    <text evidence="16">The sequence shown here is derived from an EMBL/GenBank/DDBJ whole genome shotgun (WGS) entry which is preliminary data.</text>
</comment>
<feature type="transmembrane region" description="Helical" evidence="12">
    <location>
        <begin position="364"/>
        <end position="386"/>
    </location>
</feature>
<keyword evidence="10" id="KW-0325">Glycoprotein</keyword>
<keyword evidence="12" id="KW-1133">Transmembrane helix</keyword>
<keyword evidence="7" id="KW-0547">Nucleotide-binding</keyword>
<evidence type="ECO:0000256" key="10">
    <source>
        <dbReference type="ARBA" id="ARBA00023180"/>
    </source>
</evidence>
<evidence type="ECO:0000256" key="1">
    <source>
        <dbReference type="ARBA" id="ARBA00004479"/>
    </source>
</evidence>
<feature type="domain" description="Protein kinase" evidence="14">
    <location>
        <begin position="424"/>
        <end position="705"/>
    </location>
</feature>
<dbReference type="PROSITE" id="PS00108">
    <property type="entry name" value="PROTEIN_KINASE_ST"/>
    <property type="match status" value="1"/>
</dbReference>
<evidence type="ECO:0000256" key="11">
    <source>
        <dbReference type="PROSITE-ProRule" id="PRU00076"/>
    </source>
</evidence>
<evidence type="ECO:0000259" key="14">
    <source>
        <dbReference type="PROSITE" id="PS50011"/>
    </source>
</evidence>
<dbReference type="GO" id="GO:0005886">
    <property type="term" value="C:plasma membrane"/>
    <property type="evidence" value="ECO:0007669"/>
    <property type="project" value="TreeGrafter"/>
</dbReference>
<organism evidence="16 17">
    <name type="scientific">Rhynchospora pubera</name>
    <dbReference type="NCBI Taxonomy" id="906938"/>
    <lineage>
        <taxon>Eukaryota</taxon>
        <taxon>Viridiplantae</taxon>
        <taxon>Streptophyta</taxon>
        <taxon>Embryophyta</taxon>
        <taxon>Tracheophyta</taxon>
        <taxon>Spermatophyta</taxon>
        <taxon>Magnoliopsida</taxon>
        <taxon>Liliopsida</taxon>
        <taxon>Poales</taxon>
        <taxon>Cyperaceae</taxon>
        <taxon>Cyperoideae</taxon>
        <taxon>Rhynchosporeae</taxon>
        <taxon>Rhynchospora</taxon>
    </lineage>
</organism>
<accession>A0AAV8HAN1</accession>
<dbReference type="EMBL" id="JAMFTS010000001">
    <property type="protein sequence ID" value="KAJ4812791.1"/>
    <property type="molecule type" value="Genomic_DNA"/>
</dbReference>
<keyword evidence="2" id="KW-0723">Serine/threonine-protein kinase</keyword>
<feature type="chain" id="PRO_5043473956" evidence="13">
    <location>
        <begin position="26"/>
        <end position="738"/>
    </location>
</feature>
<dbReference type="GO" id="GO:0005509">
    <property type="term" value="F:calcium ion binding"/>
    <property type="evidence" value="ECO:0007669"/>
    <property type="project" value="InterPro"/>
</dbReference>
<dbReference type="PANTHER" id="PTHR27005:SF59">
    <property type="entry name" value="OS12G0615300 PROTEIN"/>
    <property type="match status" value="1"/>
</dbReference>
<dbReference type="InterPro" id="IPR000742">
    <property type="entry name" value="EGF"/>
</dbReference>
<keyword evidence="16" id="KW-0418">Kinase</keyword>
<dbReference type="SMART" id="SM00179">
    <property type="entry name" value="EGF_CA"/>
    <property type="match status" value="1"/>
</dbReference>
<dbReference type="GO" id="GO:0030247">
    <property type="term" value="F:polysaccharide binding"/>
    <property type="evidence" value="ECO:0007669"/>
    <property type="project" value="InterPro"/>
</dbReference>
<evidence type="ECO:0000256" key="7">
    <source>
        <dbReference type="ARBA" id="ARBA00022741"/>
    </source>
</evidence>
<dbReference type="Gene3D" id="3.30.200.20">
    <property type="entry name" value="Phosphorylase Kinase, domain 1"/>
    <property type="match status" value="1"/>
</dbReference>
<dbReference type="FunFam" id="1.10.510.10:FF:000084">
    <property type="entry name" value="Wall-associated receptor kinase 2"/>
    <property type="match status" value="1"/>
</dbReference>
<keyword evidence="6" id="KW-0677">Repeat</keyword>
<dbReference type="InterPro" id="IPR008271">
    <property type="entry name" value="Ser/Thr_kinase_AS"/>
</dbReference>
<dbReference type="PROSITE" id="PS01187">
    <property type="entry name" value="EGF_CA"/>
    <property type="match status" value="1"/>
</dbReference>
<dbReference type="InterPro" id="IPR018097">
    <property type="entry name" value="EGF_Ca-bd_CS"/>
</dbReference>
<evidence type="ECO:0000256" key="6">
    <source>
        <dbReference type="ARBA" id="ARBA00022737"/>
    </source>
</evidence>
<evidence type="ECO:0000256" key="13">
    <source>
        <dbReference type="SAM" id="SignalP"/>
    </source>
</evidence>
<dbReference type="PROSITE" id="PS00010">
    <property type="entry name" value="ASX_HYDROXYL"/>
    <property type="match status" value="1"/>
</dbReference>
<protein>
    <submittedName>
        <fullName evidence="16">Wall-associated kinase family protein</fullName>
    </submittedName>
</protein>
<evidence type="ECO:0000313" key="17">
    <source>
        <dbReference type="Proteomes" id="UP001140206"/>
    </source>
</evidence>
<dbReference type="SUPFAM" id="SSF56112">
    <property type="entry name" value="Protein kinase-like (PK-like)"/>
    <property type="match status" value="1"/>
</dbReference>
<dbReference type="PROSITE" id="PS50026">
    <property type="entry name" value="EGF_3"/>
    <property type="match status" value="1"/>
</dbReference>
<dbReference type="SMART" id="SM00181">
    <property type="entry name" value="EGF"/>
    <property type="match status" value="2"/>
</dbReference>
<proteinExistence type="predicted"/>
<dbReference type="InterPro" id="IPR001881">
    <property type="entry name" value="EGF-like_Ca-bd_dom"/>
</dbReference>
<keyword evidence="17" id="KW-1185">Reference proteome</keyword>
<evidence type="ECO:0000256" key="5">
    <source>
        <dbReference type="ARBA" id="ARBA00022729"/>
    </source>
</evidence>
<evidence type="ECO:0000256" key="12">
    <source>
        <dbReference type="SAM" id="Phobius"/>
    </source>
</evidence>
<evidence type="ECO:0000256" key="8">
    <source>
        <dbReference type="ARBA" id="ARBA00022840"/>
    </source>
</evidence>
<dbReference type="InterPro" id="IPR000719">
    <property type="entry name" value="Prot_kinase_dom"/>
</dbReference>
<feature type="domain" description="EGF-like" evidence="15">
    <location>
        <begin position="307"/>
        <end position="345"/>
    </location>
</feature>
<keyword evidence="3 11" id="KW-0245">EGF-like domain</keyword>
<dbReference type="InterPro" id="IPR000152">
    <property type="entry name" value="EGF-type_Asp/Asn_hydroxyl_site"/>
</dbReference>
<evidence type="ECO:0000256" key="9">
    <source>
        <dbReference type="ARBA" id="ARBA00023157"/>
    </source>
</evidence>
<dbReference type="GO" id="GO:0005524">
    <property type="term" value="F:ATP binding"/>
    <property type="evidence" value="ECO:0007669"/>
    <property type="project" value="UniProtKB-KW"/>
</dbReference>
<dbReference type="FunFam" id="2.10.25.10:FF:000038">
    <property type="entry name" value="Fibrillin 2"/>
    <property type="match status" value="1"/>
</dbReference>
<dbReference type="InterPro" id="IPR045274">
    <property type="entry name" value="WAK-like"/>
</dbReference>
<dbReference type="Gene3D" id="2.10.25.10">
    <property type="entry name" value="Laminin"/>
    <property type="match status" value="1"/>
</dbReference>
<dbReference type="GO" id="GO:0007166">
    <property type="term" value="P:cell surface receptor signaling pathway"/>
    <property type="evidence" value="ECO:0007669"/>
    <property type="project" value="InterPro"/>
</dbReference>
<keyword evidence="4" id="KW-0808">Transferase</keyword>
<dbReference type="InterPro" id="IPR049883">
    <property type="entry name" value="NOTCH1_EGF-like"/>
</dbReference>
<keyword evidence="12" id="KW-0472">Membrane</keyword>
<evidence type="ECO:0000256" key="3">
    <source>
        <dbReference type="ARBA" id="ARBA00022536"/>
    </source>
</evidence>
<feature type="signal peptide" evidence="13">
    <location>
        <begin position="1"/>
        <end position="25"/>
    </location>
</feature>
<name>A0AAV8HAN1_9POAL</name>
<dbReference type="Gene3D" id="1.10.510.10">
    <property type="entry name" value="Transferase(Phosphotransferase) domain 1"/>
    <property type="match status" value="1"/>
</dbReference>
<keyword evidence="12" id="KW-0812">Transmembrane</keyword>
<dbReference type="FunFam" id="3.30.200.20:FF:000337">
    <property type="entry name" value="Wall-associated receptor kinase 3"/>
    <property type="match status" value="1"/>
</dbReference>
<dbReference type="SUPFAM" id="SSF57196">
    <property type="entry name" value="EGF/Laminin"/>
    <property type="match status" value="1"/>
</dbReference>
<evidence type="ECO:0000313" key="16">
    <source>
        <dbReference type="EMBL" id="KAJ4812791.1"/>
    </source>
</evidence>
<dbReference type="PANTHER" id="PTHR27005">
    <property type="entry name" value="WALL-ASSOCIATED RECEPTOR KINASE-LIKE 21"/>
    <property type="match status" value="1"/>
</dbReference>
<keyword evidence="5 13" id="KW-0732">Signal</keyword>
<keyword evidence="9" id="KW-1015">Disulfide bond</keyword>
<dbReference type="GO" id="GO:0004674">
    <property type="term" value="F:protein serine/threonine kinase activity"/>
    <property type="evidence" value="ECO:0007669"/>
    <property type="project" value="UniProtKB-KW"/>
</dbReference>
<dbReference type="InterPro" id="IPR025287">
    <property type="entry name" value="WAK_GUB"/>
</dbReference>
<dbReference type="Pfam" id="PF13947">
    <property type="entry name" value="GUB_WAK_bind"/>
    <property type="match status" value="1"/>
</dbReference>
<evidence type="ECO:0000256" key="4">
    <source>
        <dbReference type="ARBA" id="ARBA00022679"/>
    </source>
</evidence>
<gene>
    <name evidence="16" type="ORF">LUZ62_025357</name>
</gene>
<comment type="subcellular location">
    <subcellularLocation>
        <location evidence="1">Membrane</location>
        <topology evidence="1">Single-pass type I membrane protein</topology>
    </subcellularLocation>
</comment>
<dbReference type="SMART" id="SM00220">
    <property type="entry name" value="S_TKc"/>
    <property type="match status" value="1"/>
</dbReference>
<comment type="caution">
    <text evidence="11">Lacks conserved residue(s) required for the propagation of feature annotation.</text>
</comment>
<dbReference type="Pfam" id="PF07645">
    <property type="entry name" value="EGF_CA"/>
    <property type="match status" value="1"/>
</dbReference>
<keyword evidence="8" id="KW-0067">ATP-binding</keyword>
<evidence type="ECO:0000256" key="2">
    <source>
        <dbReference type="ARBA" id="ARBA00022527"/>
    </source>
</evidence>
<sequence>MGSVKQLQSLLFPALISLFLTALHASATSNISLPGCPDKCGKISVPYPFGIGTGCYRDGFEITCNESKIRPRLFLWSEQENNIEVTNINITSGEAYANNKYFSYLCTNKTISKQVGVIFTLKFRGAFLLSHQRNKFIVIGCRAFAYFVGVDSELRENWSGCLSFCDSLNSTTGDGGQCNGSGCCTSTVAAGLYKYTMGWGHEMGTLSEVNPCNYAVLMDENWYKFSLRDLSGLDFYERNYKIGVPVVLDWAIRDVNGTCRNGVERSPNPACRSNHSSCHLTSNGNGYLCQCKQGYNGNPYLHGGCIDIDECNSTKENPCSKNAICTNTIGNFTCSCPKGTHGNPHDKDGVCIKNPEKFSYPARVAISTASGIIVFLGLCFLIYTYVQHTRQKKEREEYQRYKNMMENYLHVFSKKQIETATNDFAESNVLGSGGQGKVYKGLFKNNQVLAIKKAKEFEETNKEEFVNEIILRSQINHKNIVRLMGCCLDVKIPMLVYEFVPNGTLCEMQHGSKSRPIPLEIRLRIALESAEALDYLHSYTYQSIIHGDVKSANILLENDWHAKVSDFGASNLVPIDDTQIFKVVQGTRGYLDPEYVTTSILTKKSDVYSFGVVLLELITRKCAIFINETSERKHLASCFCSSVIKKQLHGLLDKEIVTQNEKVIGVLHEVSDLAVWCLNVRGEDRPTMRQVVNKLQHLVRIHFSLMGLDTVAKETESLLGESTSSYSSVLEIETRLPN</sequence>
<evidence type="ECO:0000259" key="15">
    <source>
        <dbReference type="PROSITE" id="PS50026"/>
    </source>
</evidence>
<dbReference type="Proteomes" id="UP001140206">
    <property type="component" value="Chromosome 1"/>
</dbReference>
<reference evidence="16" key="1">
    <citation type="submission" date="2022-08" db="EMBL/GenBank/DDBJ databases">
        <authorList>
            <person name="Marques A."/>
        </authorList>
    </citation>
    <scope>NUCLEOTIDE SEQUENCE</scope>
    <source>
        <strain evidence="16">RhyPub2mFocal</strain>
        <tissue evidence="16">Leaves</tissue>
    </source>
</reference>
<dbReference type="CDD" id="cd00054">
    <property type="entry name" value="EGF_CA"/>
    <property type="match status" value="1"/>
</dbReference>
<dbReference type="PROSITE" id="PS50011">
    <property type="entry name" value="PROTEIN_KINASE_DOM"/>
    <property type="match status" value="1"/>
</dbReference>
<dbReference type="AlphaFoldDB" id="A0AAV8HAN1"/>
<dbReference type="InterPro" id="IPR011009">
    <property type="entry name" value="Kinase-like_dom_sf"/>
</dbReference>
<dbReference type="Pfam" id="PF00069">
    <property type="entry name" value="Pkinase"/>
    <property type="match status" value="1"/>
</dbReference>